<dbReference type="CDD" id="cd02440">
    <property type="entry name" value="AdoMet_MTases"/>
    <property type="match status" value="1"/>
</dbReference>
<dbReference type="AlphaFoldDB" id="A0A3G8JK79"/>
<evidence type="ECO:0000313" key="4">
    <source>
        <dbReference type="Proteomes" id="UP000271469"/>
    </source>
</evidence>
<keyword evidence="4" id="KW-1185">Reference proteome</keyword>
<reference evidence="3 4" key="1">
    <citation type="submission" date="2018-11" db="EMBL/GenBank/DDBJ databases">
        <title>Gordonia insulae sp. nov., isolated from an island soil.</title>
        <authorList>
            <person name="Kim Y.S."/>
            <person name="Kim S.B."/>
        </authorList>
    </citation>
    <scope>NUCLEOTIDE SEQUENCE [LARGE SCALE GENOMIC DNA]</scope>
    <source>
        <strain evidence="3 4">MMS17-SY073</strain>
    </source>
</reference>
<dbReference type="PANTHER" id="PTHR43861">
    <property type="entry name" value="TRANS-ACONITATE 2-METHYLTRANSFERASE-RELATED"/>
    <property type="match status" value="1"/>
</dbReference>
<dbReference type="Gene3D" id="3.40.50.150">
    <property type="entry name" value="Vaccinia Virus protein VP39"/>
    <property type="match status" value="1"/>
</dbReference>
<dbReference type="KEGG" id="gom:D7316_01196"/>
<organism evidence="3 4">
    <name type="scientific">Gordonia insulae</name>
    <dbReference type="NCBI Taxonomy" id="2420509"/>
    <lineage>
        <taxon>Bacteria</taxon>
        <taxon>Bacillati</taxon>
        <taxon>Actinomycetota</taxon>
        <taxon>Actinomycetes</taxon>
        <taxon>Mycobacteriales</taxon>
        <taxon>Gordoniaceae</taxon>
        <taxon>Gordonia</taxon>
    </lineage>
</organism>
<gene>
    <name evidence="3" type="ORF">D7316_01196</name>
</gene>
<dbReference type="InterPro" id="IPR029063">
    <property type="entry name" value="SAM-dependent_MTases_sf"/>
</dbReference>
<accession>A0A3G8JK79</accession>
<evidence type="ECO:0000259" key="2">
    <source>
        <dbReference type="Pfam" id="PF13649"/>
    </source>
</evidence>
<keyword evidence="1" id="KW-0808">Transferase</keyword>
<evidence type="ECO:0000256" key="1">
    <source>
        <dbReference type="ARBA" id="ARBA00022679"/>
    </source>
</evidence>
<name>A0A3G8JK79_9ACTN</name>
<evidence type="ECO:0000313" key="3">
    <source>
        <dbReference type="EMBL" id="AZG44610.1"/>
    </source>
</evidence>
<dbReference type="Pfam" id="PF13649">
    <property type="entry name" value="Methyltransf_25"/>
    <property type="match status" value="1"/>
</dbReference>
<feature type="domain" description="Methyltransferase" evidence="2">
    <location>
        <begin position="27"/>
        <end position="122"/>
    </location>
</feature>
<dbReference type="EMBL" id="CP033972">
    <property type="protein sequence ID" value="AZG44610.1"/>
    <property type="molecule type" value="Genomic_DNA"/>
</dbReference>
<proteinExistence type="predicted"/>
<dbReference type="SUPFAM" id="SSF53335">
    <property type="entry name" value="S-adenosyl-L-methionine-dependent methyltransferases"/>
    <property type="match status" value="1"/>
</dbReference>
<dbReference type="InterPro" id="IPR041698">
    <property type="entry name" value="Methyltransf_25"/>
</dbReference>
<dbReference type="Proteomes" id="UP000271469">
    <property type="component" value="Chromosome"/>
</dbReference>
<dbReference type="GO" id="GO:0016740">
    <property type="term" value="F:transferase activity"/>
    <property type="evidence" value="ECO:0007669"/>
    <property type="project" value="UniProtKB-KW"/>
</dbReference>
<protein>
    <recommendedName>
        <fullName evidence="2">Methyltransferase domain-containing protein</fullName>
    </recommendedName>
</protein>
<sequence>MAAAGQNVHGEADLVETLLAGLDGDSVLDAGCGTGRVAIELDRRGHRVVGVDADPAMLAAARRNAPHLSWVRADLADLADLAPHLSEVFDLAVLAGNVMIFVHPGTELAVLAQVTRRVRPNGLVVAGFQLTTDRISLDDYDAHAVHLGLEPVARWSTWDGRPYEGGTYAVSVHRRVR</sequence>
<dbReference type="OrthoDB" id="7062303at2"/>